<dbReference type="Proteomes" id="UP000789739">
    <property type="component" value="Unassembled WGS sequence"/>
</dbReference>
<dbReference type="GO" id="GO:0005730">
    <property type="term" value="C:nucleolus"/>
    <property type="evidence" value="ECO:0007669"/>
    <property type="project" value="UniProtKB-SubCell"/>
</dbReference>
<comment type="subcellular location">
    <subcellularLocation>
        <location evidence="1">Nucleus</location>
        <location evidence="1">Nucleolus</location>
    </subcellularLocation>
</comment>
<comment type="similarity">
    <text evidence="2">Belongs to the RRP17 family.</text>
</comment>
<protein>
    <submittedName>
        <fullName evidence="6">658_t:CDS:1</fullName>
    </submittedName>
</protein>
<organism evidence="6 7">
    <name type="scientific">Paraglomus brasilianum</name>
    <dbReference type="NCBI Taxonomy" id="144538"/>
    <lineage>
        <taxon>Eukaryota</taxon>
        <taxon>Fungi</taxon>
        <taxon>Fungi incertae sedis</taxon>
        <taxon>Mucoromycota</taxon>
        <taxon>Glomeromycotina</taxon>
        <taxon>Glomeromycetes</taxon>
        <taxon>Paraglomerales</taxon>
        <taxon>Paraglomeraceae</taxon>
        <taxon>Paraglomus</taxon>
    </lineage>
</organism>
<evidence type="ECO:0000313" key="7">
    <source>
        <dbReference type="Proteomes" id="UP000789739"/>
    </source>
</evidence>
<evidence type="ECO:0000313" key="6">
    <source>
        <dbReference type="EMBL" id="CAG8527811.1"/>
    </source>
</evidence>
<keyword evidence="7" id="KW-1185">Reference proteome</keyword>
<dbReference type="PANTHER" id="PTHR14577:SF0">
    <property type="entry name" value="NUCLEOLAR PROTEIN 12"/>
    <property type="match status" value="1"/>
</dbReference>
<accession>A0A9N9ACB5</accession>
<sequence length="128" mass="15132">MDTLNILSAGPKIYARKRKRKSQQVKEIVFDEQARREYLTGFHKRKLEQRKKATEAAKLRAKKQKAEAKKASRENLRKQSKDRIAQIETILSKRKEEDKHDPRSVTVKQEFSGEQIKNELSTMEKIFF</sequence>
<dbReference type="InterPro" id="IPR019186">
    <property type="entry name" value="Nucleolar_protein_12"/>
</dbReference>
<keyword evidence="3" id="KW-0175">Coiled coil</keyword>
<dbReference type="Pfam" id="PF09805">
    <property type="entry name" value="Nop25"/>
    <property type="match status" value="1"/>
</dbReference>
<dbReference type="EMBL" id="CAJVPI010000381">
    <property type="protein sequence ID" value="CAG8527811.1"/>
    <property type="molecule type" value="Genomic_DNA"/>
</dbReference>
<comment type="caution">
    <text evidence="6">The sequence shown here is derived from an EMBL/GenBank/DDBJ whole genome shotgun (WGS) entry which is preliminary data.</text>
</comment>
<evidence type="ECO:0000256" key="2">
    <source>
        <dbReference type="ARBA" id="ARBA00007175"/>
    </source>
</evidence>
<dbReference type="AlphaFoldDB" id="A0A9N9ACB5"/>
<evidence type="ECO:0000256" key="5">
    <source>
        <dbReference type="SAM" id="MobiDB-lite"/>
    </source>
</evidence>
<name>A0A9N9ACB5_9GLOM</name>
<proteinExistence type="inferred from homology"/>
<keyword evidence="4" id="KW-0539">Nucleus</keyword>
<feature type="region of interest" description="Disordered" evidence="5">
    <location>
        <begin position="47"/>
        <end position="85"/>
    </location>
</feature>
<evidence type="ECO:0000256" key="1">
    <source>
        <dbReference type="ARBA" id="ARBA00004604"/>
    </source>
</evidence>
<evidence type="ECO:0000256" key="4">
    <source>
        <dbReference type="ARBA" id="ARBA00023242"/>
    </source>
</evidence>
<dbReference type="OrthoDB" id="551633at2759"/>
<evidence type="ECO:0000256" key="3">
    <source>
        <dbReference type="ARBA" id="ARBA00023054"/>
    </source>
</evidence>
<dbReference type="PANTHER" id="PTHR14577">
    <property type="entry name" value="NUCLEOLAR PROTEIN 12"/>
    <property type="match status" value="1"/>
</dbReference>
<gene>
    <name evidence="6" type="ORF">PBRASI_LOCUS3956</name>
</gene>
<feature type="compositionally biased region" description="Basic and acidic residues" evidence="5">
    <location>
        <begin position="50"/>
        <end position="85"/>
    </location>
</feature>
<reference evidence="6" key="1">
    <citation type="submission" date="2021-06" db="EMBL/GenBank/DDBJ databases">
        <authorList>
            <person name="Kallberg Y."/>
            <person name="Tangrot J."/>
            <person name="Rosling A."/>
        </authorList>
    </citation>
    <scope>NUCLEOTIDE SEQUENCE</scope>
    <source>
        <strain evidence="6">BR232B</strain>
    </source>
</reference>
<dbReference type="GO" id="GO:0019843">
    <property type="term" value="F:rRNA binding"/>
    <property type="evidence" value="ECO:0007669"/>
    <property type="project" value="TreeGrafter"/>
</dbReference>